<feature type="transmembrane region" description="Helical" evidence="1">
    <location>
        <begin position="12"/>
        <end position="29"/>
    </location>
</feature>
<organism evidence="2 3">
    <name type="scientific">Neisseria zalophi</name>
    <dbReference type="NCBI Taxonomy" id="640030"/>
    <lineage>
        <taxon>Bacteria</taxon>
        <taxon>Pseudomonadati</taxon>
        <taxon>Pseudomonadota</taxon>
        <taxon>Betaproteobacteria</taxon>
        <taxon>Neisseriales</taxon>
        <taxon>Neisseriaceae</taxon>
        <taxon>Neisseria</taxon>
    </lineage>
</organism>
<feature type="transmembrane region" description="Helical" evidence="1">
    <location>
        <begin position="87"/>
        <end position="112"/>
    </location>
</feature>
<protein>
    <submittedName>
        <fullName evidence="2">Cytochrome C biogenesis protein</fullName>
    </submittedName>
</protein>
<name>A0A5J6PVC9_9NEIS</name>
<keyword evidence="1" id="KW-0472">Membrane</keyword>
<keyword evidence="1" id="KW-0812">Transmembrane</keyword>
<dbReference type="AlphaFoldDB" id="A0A5J6PVC9"/>
<evidence type="ECO:0000313" key="2">
    <source>
        <dbReference type="EMBL" id="QEY26194.1"/>
    </source>
</evidence>
<evidence type="ECO:0000256" key="1">
    <source>
        <dbReference type="SAM" id="Phobius"/>
    </source>
</evidence>
<gene>
    <name evidence="2" type="ORF">D0T92_06430</name>
</gene>
<dbReference type="Proteomes" id="UP000325713">
    <property type="component" value="Chromosome"/>
</dbReference>
<dbReference type="RefSeq" id="WP_151051262.1">
    <property type="nucleotide sequence ID" value="NZ_CP031700.1"/>
</dbReference>
<evidence type="ECO:0000313" key="3">
    <source>
        <dbReference type="Proteomes" id="UP000325713"/>
    </source>
</evidence>
<feature type="transmembrane region" description="Helical" evidence="1">
    <location>
        <begin position="35"/>
        <end position="54"/>
    </location>
</feature>
<feature type="transmembrane region" description="Helical" evidence="1">
    <location>
        <begin position="61"/>
        <end position="81"/>
    </location>
</feature>
<keyword evidence="3" id="KW-1185">Reference proteome</keyword>
<keyword evidence="1" id="KW-1133">Transmembrane helix</keyword>
<sequence length="120" mass="14004">MLKKTNQFIQNNWLSILIWCLLLSIFFAYYSTNLIFKLLGAPIISLCLVLLFHLELERKQIRFLSIIQVFIGILFGLALQIKRENFMVIEGVVFGGIIGLLTPLWVKLFLLLKEKIKDYI</sequence>
<proteinExistence type="predicted"/>
<reference evidence="2 3" key="1">
    <citation type="submission" date="2018-08" db="EMBL/GenBank/DDBJ databases">
        <title>Neisseria zalophi ATCC BAA-2455 complete genome.</title>
        <authorList>
            <person name="Veseli I.A."/>
            <person name="Buttler R."/>
            <person name="Mascarenhas dos Santos A.C."/>
            <person name="Pombert J.-F."/>
        </authorList>
    </citation>
    <scope>NUCLEOTIDE SEQUENCE [LARGE SCALE GENOMIC DNA]</scope>
    <source>
        <strain evidence="2 3">ATCC BAA-2455</strain>
    </source>
</reference>
<dbReference type="KEGG" id="nzl:D0T92_06430"/>
<dbReference type="EMBL" id="CP031700">
    <property type="protein sequence ID" value="QEY26194.1"/>
    <property type="molecule type" value="Genomic_DNA"/>
</dbReference>
<accession>A0A5J6PVC9</accession>